<gene>
    <name evidence="1" type="ORF">SS50377_12989</name>
    <name evidence="2" type="ORF">SS50377_28829</name>
</gene>
<evidence type="ECO:0000313" key="1">
    <source>
        <dbReference type="EMBL" id="EST46955.1"/>
    </source>
</evidence>
<dbReference type="EMBL" id="KI546054">
    <property type="protein sequence ID" value="EST46955.1"/>
    <property type="molecule type" value="Genomic_DNA"/>
</dbReference>
<dbReference type="AlphaFoldDB" id="V6LQU2"/>
<accession>V6LQU2</accession>
<evidence type="ECO:0000313" key="3">
    <source>
        <dbReference type="Proteomes" id="UP000018208"/>
    </source>
</evidence>
<sequence>MLDNPTVSAEWFQLLFSVYGNSVTGIGFVTPKLSAFSPLQTPDIQIGTAFSLAQLRVQASIKLGGNTYFKADNGPEHVKFSNLQVADFPKLLVVADAKYQFAVLVGVGKTGNEDRALRIALLVRDLILEAAGA</sequence>
<dbReference type="EMBL" id="AUWU02000032">
    <property type="protein sequence ID" value="KAH0569315.1"/>
    <property type="molecule type" value="Genomic_DNA"/>
</dbReference>
<evidence type="ECO:0000313" key="2">
    <source>
        <dbReference type="EMBL" id="KAH0569315.1"/>
    </source>
</evidence>
<dbReference type="VEuPathDB" id="GiardiaDB:SS50377_28829"/>
<name>V6LQU2_9EUKA</name>
<reference evidence="1 2" key="1">
    <citation type="journal article" date="2014" name="PLoS Genet.">
        <title>The Genome of Spironucleus salmonicida Highlights a Fish Pathogen Adapted to Fluctuating Environments.</title>
        <authorList>
            <person name="Xu F."/>
            <person name="Jerlstrom-Hultqvist J."/>
            <person name="Einarsson E."/>
            <person name="Astvaldsson A."/>
            <person name="Svard S.G."/>
            <person name="Andersson J.O."/>
        </authorList>
    </citation>
    <scope>NUCLEOTIDE SEQUENCE</scope>
    <source>
        <strain evidence="2">ATCC 50377</strain>
    </source>
</reference>
<protein>
    <submittedName>
        <fullName evidence="1">Uncharacterized protein</fullName>
    </submittedName>
</protein>
<dbReference type="Proteomes" id="UP000018208">
    <property type="component" value="Unassembled WGS sequence"/>
</dbReference>
<organism evidence="1">
    <name type="scientific">Spironucleus salmonicida</name>
    <dbReference type="NCBI Taxonomy" id="348837"/>
    <lineage>
        <taxon>Eukaryota</taxon>
        <taxon>Metamonada</taxon>
        <taxon>Diplomonadida</taxon>
        <taxon>Hexamitidae</taxon>
        <taxon>Hexamitinae</taxon>
        <taxon>Spironucleus</taxon>
    </lineage>
</organism>
<proteinExistence type="predicted"/>
<reference evidence="2" key="2">
    <citation type="submission" date="2020-12" db="EMBL/GenBank/DDBJ databases">
        <title>New Spironucleus salmonicida genome in near-complete chromosomes.</title>
        <authorList>
            <person name="Xu F."/>
            <person name="Kurt Z."/>
            <person name="Jimenez-Gonzalez A."/>
            <person name="Astvaldsson A."/>
            <person name="Andersson J.O."/>
            <person name="Svard S.G."/>
        </authorList>
    </citation>
    <scope>NUCLEOTIDE SEQUENCE</scope>
    <source>
        <strain evidence="2">ATCC 50377</strain>
    </source>
</reference>
<keyword evidence="3" id="KW-1185">Reference proteome</keyword>